<dbReference type="RefSeq" id="WP_151992088.1">
    <property type="nucleotide sequence ID" value="NZ_LR701528.1"/>
</dbReference>
<dbReference type="PANTHER" id="PTHR33375">
    <property type="entry name" value="CHROMOSOME-PARTITIONING PROTEIN PARB-RELATED"/>
    <property type="match status" value="1"/>
</dbReference>
<dbReference type="InterPro" id="IPR050336">
    <property type="entry name" value="Chromosome_partition/occlusion"/>
</dbReference>
<dbReference type="Gene3D" id="1.10.10.2830">
    <property type="match status" value="1"/>
</dbReference>
<dbReference type="Pfam" id="PF02195">
    <property type="entry name" value="ParB_N"/>
    <property type="match status" value="1"/>
</dbReference>
<dbReference type="SUPFAM" id="SSF109709">
    <property type="entry name" value="KorB DNA-binding domain-like"/>
    <property type="match status" value="1"/>
</dbReference>
<name>A0A5E8AJC4_9SPHN</name>
<dbReference type="NCBIfam" id="TIGR00180">
    <property type="entry name" value="parB_part"/>
    <property type="match status" value="1"/>
</dbReference>
<dbReference type="InterPro" id="IPR003115">
    <property type="entry name" value="ParB_N"/>
</dbReference>
<reference evidence="4 5" key="1">
    <citation type="submission" date="2019-09" db="EMBL/GenBank/DDBJ databases">
        <authorList>
            <person name="Dittami M. S."/>
        </authorList>
    </citation>
    <scope>NUCLEOTIDE SEQUENCE [LARGE SCALE GENOMIC DNA]</scope>
    <source>
        <strain evidence="4">SPHINGO391</strain>
    </source>
</reference>
<accession>A0A5E8AJC4</accession>
<protein>
    <submittedName>
        <fullName evidence="4">Chromosome partitioning protein ParB</fullName>
    </submittedName>
</protein>
<organism evidence="4 5">
    <name type="scientific">Sphingomonas aurantiaca</name>
    <dbReference type="NCBI Taxonomy" id="185949"/>
    <lineage>
        <taxon>Bacteria</taxon>
        <taxon>Pseudomonadati</taxon>
        <taxon>Pseudomonadota</taxon>
        <taxon>Alphaproteobacteria</taxon>
        <taxon>Sphingomonadales</taxon>
        <taxon>Sphingomonadaceae</taxon>
        <taxon>Sphingomonas</taxon>
    </lineage>
</organism>
<evidence type="ECO:0000256" key="1">
    <source>
        <dbReference type="ARBA" id="ARBA00006295"/>
    </source>
</evidence>
<evidence type="ECO:0000259" key="3">
    <source>
        <dbReference type="SMART" id="SM00470"/>
    </source>
</evidence>
<dbReference type="EMBL" id="CABVLI010000048">
    <property type="protein sequence ID" value="VVT31552.1"/>
    <property type="molecule type" value="Genomic_DNA"/>
</dbReference>
<dbReference type="GO" id="GO:0007059">
    <property type="term" value="P:chromosome segregation"/>
    <property type="evidence" value="ECO:0007669"/>
    <property type="project" value="TreeGrafter"/>
</dbReference>
<dbReference type="InterPro" id="IPR004437">
    <property type="entry name" value="ParB/RepB/Spo0J"/>
</dbReference>
<feature type="region of interest" description="Disordered" evidence="2">
    <location>
        <begin position="216"/>
        <end position="311"/>
    </location>
</feature>
<comment type="similarity">
    <text evidence="1">Belongs to the ParB family.</text>
</comment>
<dbReference type="SUPFAM" id="SSF110849">
    <property type="entry name" value="ParB/Sulfiredoxin"/>
    <property type="match status" value="1"/>
</dbReference>
<dbReference type="Gene3D" id="3.90.1530.30">
    <property type="match status" value="1"/>
</dbReference>
<dbReference type="GO" id="GO:0003677">
    <property type="term" value="F:DNA binding"/>
    <property type="evidence" value="ECO:0007669"/>
    <property type="project" value="InterPro"/>
</dbReference>
<dbReference type="Proteomes" id="UP000326857">
    <property type="component" value="Unassembled WGS sequence"/>
</dbReference>
<feature type="domain" description="ParB-like N-terminal" evidence="3">
    <location>
        <begin position="23"/>
        <end position="114"/>
    </location>
</feature>
<evidence type="ECO:0000313" key="4">
    <source>
        <dbReference type="EMBL" id="VVT31552.1"/>
    </source>
</evidence>
<sequence>MTDFSGFDVFSEKAAVADADRVQLLDPELLYPDPENVRSEIDPAKIDEMAETIKERGQLQPITVAPRDADGRYRIKFGERRWRACHKLGVQVRAIVDKTDDIEQVRIDQFIENDQREDLSTADMIRFVTGQVAKGRSLAELARATGRNRTLLTRYQGLAKAPDYITALFADISMRSAVALTQAAKTDEAATRAFVTDTAAEDMTVLACERFAREVGAKKTTAAPPAPSPVEPIGTDSADGGGATEPVLIEDADPASAPTTDEIRDDEADRALADTPVAVSELSVAPIATDAPTPRSSPKTKPGKPKVERPTIEIDGKRAMVVEALLHFDGEEQPRILSWR</sequence>
<dbReference type="InterPro" id="IPR036086">
    <property type="entry name" value="ParB/Sulfiredoxin_sf"/>
</dbReference>
<gene>
    <name evidence="4" type="ORF">SPHINGO391_520190</name>
</gene>
<dbReference type="SMART" id="SM00470">
    <property type="entry name" value="ParB"/>
    <property type="match status" value="1"/>
</dbReference>
<dbReference type="GO" id="GO:0005694">
    <property type="term" value="C:chromosome"/>
    <property type="evidence" value="ECO:0007669"/>
    <property type="project" value="TreeGrafter"/>
</dbReference>
<evidence type="ECO:0000313" key="5">
    <source>
        <dbReference type="Proteomes" id="UP000326857"/>
    </source>
</evidence>
<dbReference type="PANTHER" id="PTHR33375:SF1">
    <property type="entry name" value="CHROMOSOME-PARTITIONING PROTEIN PARB-RELATED"/>
    <property type="match status" value="1"/>
</dbReference>
<proteinExistence type="inferred from homology"/>
<dbReference type="AlphaFoldDB" id="A0A5E8AJC4"/>
<evidence type="ECO:0000256" key="2">
    <source>
        <dbReference type="SAM" id="MobiDB-lite"/>
    </source>
</evidence>